<gene>
    <name evidence="6" type="ORF">FHU35_12702</name>
</gene>
<feature type="domain" description="FAD-binding PCMH-type" evidence="5">
    <location>
        <begin position="1"/>
        <end position="176"/>
    </location>
</feature>
<dbReference type="Gene3D" id="3.30.465.10">
    <property type="match status" value="1"/>
</dbReference>
<dbReference type="Gene3D" id="3.30.43.10">
    <property type="entry name" value="Uridine Diphospho-n-acetylenolpyruvylglucosamine Reductase, domain 2"/>
    <property type="match status" value="1"/>
</dbReference>
<sequence length="283" mass="29854">MKPPPFDYARPTTLDEAVALLAADEDAKALAGGQSLVPMMNFRLARPSTLVDIAHLPGMAGLHREGEVLVIGAATRQRAVETSPLVAESCRLLADALRHVGHHQIRTRGTLGGSLAHADPAAEICAAALALDAEVIAIGPDGRRCVPAAELFLAPYQTTLRPDEIITEIRWPIRPRAHHGFAEIAHRAGDFALAGAAAVVELDGFEVTDVQLAGLGIAGAVRRLPEAENVLRGRPLTTGSIHEAAEAAAESADPPQDVHADPATRRAALRVSTRRALELIPHG</sequence>
<dbReference type="EMBL" id="VIWX01000002">
    <property type="protein sequence ID" value="TWF95703.1"/>
    <property type="molecule type" value="Genomic_DNA"/>
</dbReference>
<dbReference type="AlphaFoldDB" id="A0A561U8M3"/>
<dbReference type="SUPFAM" id="SSF55447">
    <property type="entry name" value="CO dehydrogenase flavoprotein C-terminal domain-like"/>
    <property type="match status" value="1"/>
</dbReference>
<dbReference type="InterPro" id="IPR036318">
    <property type="entry name" value="FAD-bd_PCMH-like_sf"/>
</dbReference>
<dbReference type="RefSeq" id="WP_145738811.1">
    <property type="nucleotide sequence ID" value="NZ_VIWX01000002.1"/>
</dbReference>
<dbReference type="InterPro" id="IPR016169">
    <property type="entry name" value="FAD-bd_PCMH_sub2"/>
</dbReference>
<dbReference type="SUPFAM" id="SSF56176">
    <property type="entry name" value="FAD-binding/transporter-associated domain-like"/>
    <property type="match status" value="1"/>
</dbReference>
<evidence type="ECO:0000313" key="6">
    <source>
        <dbReference type="EMBL" id="TWF95703.1"/>
    </source>
</evidence>
<protein>
    <submittedName>
        <fullName evidence="6">Carbon-monoxide dehydrogenase medium subunit</fullName>
    </submittedName>
</protein>
<dbReference type="SMART" id="SM01092">
    <property type="entry name" value="CO_deh_flav_C"/>
    <property type="match status" value="1"/>
</dbReference>
<dbReference type="Proteomes" id="UP000316184">
    <property type="component" value="Unassembled WGS sequence"/>
</dbReference>
<dbReference type="PROSITE" id="PS51387">
    <property type="entry name" value="FAD_PCMH"/>
    <property type="match status" value="1"/>
</dbReference>
<organism evidence="6 7">
    <name type="scientific">Saccharopolyspora dendranthemae</name>
    <dbReference type="NCBI Taxonomy" id="1181886"/>
    <lineage>
        <taxon>Bacteria</taxon>
        <taxon>Bacillati</taxon>
        <taxon>Actinomycetota</taxon>
        <taxon>Actinomycetes</taxon>
        <taxon>Pseudonocardiales</taxon>
        <taxon>Pseudonocardiaceae</taxon>
        <taxon>Saccharopolyspora</taxon>
    </lineage>
</organism>
<comment type="caution">
    <text evidence="6">The sequence shown here is derived from an EMBL/GenBank/DDBJ whole genome shotgun (WGS) entry which is preliminary data.</text>
</comment>
<dbReference type="GO" id="GO:0071949">
    <property type="term" value="F:FAD binding"/>
    <property type="evidence" value="ECO:0007669"/>
    <property type="project" value="InterPro"/>
</dbReference>
<proteinExistence type="predicted"/>
<evidence type="ECO:0000256" key="3">
    <source>
        <dbReference type="ARBA" id="ARBA00023002"/>
    </source>
</evidence>
<dbReference type="PANTHER" id="PTHR42659">
    <property type="entry name" value="XANTHINE DEHYDROGENASE SUBUNIT C-RELATED"/>
    <property type="match status" value="1"/>
</dbReference>
<name>A0A561U8M3_9PSEU</name>
<evidence type="ECO:0000256" key="2">
    <source>
        <dbReference type="ARBA" id="ARBA00022827"/>
    </source>
</evidence>
<evidence type="ECO:0000256" key="1">
    <source>
        <dbReference type="ARBA" id="ARBA00022630"/>
    </source>
</evidence>
<dbReference type="InterPro" id="IPR005107">
    <property type="entry name" value="CO_DH_flav_C"/>
</dbReference>
<dbReference type="InterPro" id="IPR016167">
    <property type="entry name" value="FAD-bd_PCMH_sub1"/>
</dbReference>
<dbReference type="InterPro" id="IPR051312">
    <property type="entry name" value="Diverse_Substr_Oxidored"/>
</dbReference>
<evidence type="ECO:0000313" key="7">
    <source>
        <dbReference type="Proteomes" id="UP000316184"/>
    </source>
</evidence>
<keyword evidence="1" id="KW-0285">Flavoprotein</keyword>
<dbReference type="InterPro" id="IPR002346">
    <property type="entry name" value="Mopterin_DH_FAD-bd"/>
</dbReference>
<dbReference type="Pfam" id="PF00941">
    <property type="entry name" value="FAD_binding_5"/>
    <property type="match status" value="1"/>
</dbReference>
<reference evidence="6 7" key="1">
    <citation type="submission" date="2019-06" db="EMBL/GenBank/DDBJ databases">
        <title>Sequencing the genomes of 1000 actinobacteria strains.</title>
        <authorList>
            <person name="Klenk H.-P."/>
        </authorList>
    </citation>
    <scope>NUCLEOTIDE SEQUENCE [LARGE SCALE GENOMIC DNA]</scope>
    <source>
        <strain evidence="6 7">DSM 46699</strain>
    </source>
</reference>
<accession>A0A561U8M3</accession>
<dbReference type="InterPro" id="IPR036683">
    <property type="entry name" value="CO_DH_flav_C_dom_sf"/>
</dbReference>
<dbReference type="OrthoDB" id="9793944at2"/>
<dbReference type="Gene3D" id="3.30.390.50">
    <property type="entry name" value="CO dehydrogenase flavoprotein, C-terminal domain"/>
    <property type="match status" value="1"/>
</dbReference>
<dbReference type="PANTHER" id="PTHR42659:SF2">
    <property type="entry name" value="XANTHINE DEHYDROGENASE SUBUNIT C-RELATED"/>
    <property type="match status" value="1"/>
</dbReference>
<dbReference type="GO" id="GO:0016491">
    <property type="term" value="F:oxidoreductase activity"/>
    <property type="evidence" value="ECO:0007669"/>
    <property type="project" value="UniProtKB-KW"/>
</dbReference>
<keyword evidence="7" id="KW-1185">Reference proteome</keyword>
<feature type="region of interest" description="Disordered" evidence="4">
    <location>
        <begin position="244"/>
        <end position="263"/>
    </location>
</feature>
<dbReference type="Pfam" id="PF03450">
    <property type="entry name" value="CO_deh_flav_C"/>
    <property type="match status" value="1"/>
</dbReference>
<keyword evidence="3" id="KW-0560">Oxidoreductase</keyword>
<keyword evidence="2" id="KW-0274">FAD</keyword>
<evidence type="ECO:0000256" key="4">
    <source>
        <dbReference type="SAM" id="MobiDB-lite"/>
    </source>
</evidence>
<evidence type="ECO:0000259" key="5">
    <source>
        <dbReference type="PROSITE" id="PS51387"/>
    </source>
</evidence>
<dbReference type="InterPro" id="IPR016166">
    <property type="entry name" value="FAD-bd_PCMH"/>
</dbReference>